<dbReference type="InParanoid" id="A0A0C9ZA44"/>
<evidence type="ECO:0000313" key="4">
    <source>
        <dbReference type="Proteomes" id="UP000054485"/>
    </source>
</evidence>
<evidence type="ECO:0000256" key="2">
    <source>
        <dbReference type="ARBA" id="ARBA00023239"/>
    </source>
</evidence>
<dbReference type="InterPro" id="IPR024652">
    <property type="entry name" value="Trichodiene_synth"/>
</dbReference>
<dbReference type="Pfam" id="PF06330">
    <property type="entry name" value="TRI5"/>
    <property type="match status" value="1"/>
</dbReference>
<dbReference type="OrthoDB" id="2998174at2759"/>
<reference evidence="4" key="2">
    <citation type="submission" date="2015-01" db="EMBL/GenBank/DDBJ databases">
        <title>Evolutionary Origins and Diversification of the Mycorrhizal Mutualists.</title>
        <authorList>
            <consortium name="DOE Joint Genome Institute"/>
            <consortium name="Mycorrhizal Genomics Consortium"/>
            <person name="Kohler A."/>
            <person name="Kuo A."/>
            <person name="Nagy L.G."/>
            <person name="Floudas D."/>
            <person name="Copeland A."/>
            <person name="Barry K.W."/>
            <person name="Cichocki N."/>
            <person name="Veneault-Fourrey C."/>
            <person name="LaButti K."/>
            <person name="Lindquist E.A."/>
            <person name="Lipzen A."/>
            <person name="Lundell T."/>
            <person name="Morin E."/>
            <person name="Murat C."/>
            <person name="Riley R."/>
            <person name="Ohm R."/>
            <person name="Sun H."/>
            <person name="Tunlid A."/>
            <person name="Henrissat B."/>
            <person name="Grigoriev I.V."/>
            <person name="Hibbett D.S."/>
            <person name="Martin F."/>
        </authorList>
    </citation>
    <scope>NUCLEOTIDE SEQUENCE [LARGE SCALE GENOMIC DNA]</scope>
    <source>
        <strain evidence="4">UH-Slu-Lm8-n1</strain>
    </source>
</reference>
<keyword evidence="4" id="KW-1185">Reference proteome</keyword>
<name>A0A0C9ZA44_9AGAM</name>
<keyword evidence="2" id="KW-0456">Lyase</keyword>
<dbReference type="STRING" id="930992.A0A0C9ZA44"/>
<dbReference type="SUPFAM" id="SSF48576">
    <property type="entry name" value="Terpenoid synthases"/>
    <property type="match status" value="1"/>
</dbReference>
<gene>
    <name evidence="3" type="ORF">CY34DRAFT_17765</name>
</gene>
<dbReference type="GO" id="GO:0016838">
    <property type="term" value="F:carbon-oxygen lyase activity, acting on phosphates"/>
    <property type="evidence" value="ECO:0007669"/>
    <property type="project" value="InterPro"/>
</dbReference>
<accession>A0A0C9ZA44</accession>
<dbReference type="SFLD" id="SFLDG01021">
    <property type="entry name" value="Trichodiene_Synthase_Like"/>
    <property type="match status" value="1"/>
</dbReference>
<protein>
    <recommendedName>
        <fullName evidence="5">Terpene synthase</fullName>
    </recommendedName>
</protein>
<dbReference type="EMBL" id="KN835763">
    <property type="protein sequence ID" value="KIK34375.1"/>
    <property type="molecule type" value="Genomic_DNA"/>
</dbReference>
<dbReference type="AlphaFoldDB" id="A0A0C9ZA44"/>
<dbReference type="SFLD" id="SFLDS00005">
    <property type="entry name" value="Isoprenoid_Synthase_Type_I"/>
    <property type="match status" value="1"/>
</dbReference>
<evidence type="ECO:0000313" key="3">
    <source>
        <dbReference type="EMBL" id="KIK34375.1"/>
    </source>
</evidence>
<evidence type="ECO:0000256" key="1">
    <source>
        <dbReference type="ARBA" id="ARBA00007946"/>
    </source>
</evidence>
<dbReference type="InterPro" id="IPR008949">
    <property type="entry name" value="Isoprenoid_synthase_dom_sf"/>
</dbReference>
<comment type="similarity">
    <text evidence="1">Belongs to the trichodiene synthase family.</text>
</comment>
<sequence length="316" mass="35474">MSINNLSTSTLDDAVLASIRQDVANFLHRCGLQYQDFILDEALYAECLQEAINRGFPMDGEYSIRAHMPNGVSMFCAGYAHLPDRATRMWICLLTGVSTRIDDILDDGLDLVHLHSFNENFVNCRPQGNVLLSALDELMREAHYHYSPLVANMIITSSLDSISGIMLEHGTNNMQVSTDAPSYPDYCRVLGGAASAYSLFIFPSTMQYRQFIQSMPDVMFVVNAVNDILSYYKEEIEGETTNYVSLVAASGNLTKRDALHGIIEKTMQAHHNILECLKSCPEAYDSYLGFFYGYINYHAALKRYKLEEIMLEASSA</sequence>
<dbReference type="HOGENOM" id="CLU_052212_0_2_1"/>
<proteinExistence type="inferred from homology"/>
<reference evidence="3 4" key="1">
    <citation type="submission" date="2014-04" db="EMBL/GenBank/DDBJ databases">
        <authorList>
            <consortium name="DOE Joint Genome Institute"/>
            <person name="Kuo A."/>
            <person name="Ruytinx J."/>
            <person name="Rineau F."/>
            <person name="Colpaert J."/>
            <person name="Kohler A."/>
            <person name="Nagy L.G."/>
            <person name="Floudas D."/>
            <person name="Copeland A."/>
            <person name="Barry K.W."/>
            <person name="Cichocki N."/>
            <person name="Veneault-Fourrey C."/>
            <person name="LaButti K."/>
            <person name="Lindquist E.A."/>
            <person name="Lipzen A."/>
            <person name="Lundell T."/>
            <person name="Morin E."/>
            <person name="Murat C."/>
            <person name="Sun H."/>
            <person name="Tunlid A."/>
            <person name="Henrissat B."/>
            <person name="Grigoriev I.V."/>
            <person name="Hibbett D.S."/>
            <person name="Martin F."/>
            <person name="Nordberg H.P."/>
            <person name="Cantor M.N."/>
            <person name="Hua S.X."/>
        </authorList>
    </citation>
    <scope>NUCLEOTIDE SEQUENCE [LARGE SCALE GENOMIC DNA]</scope>
    <source>
        <strain evidence="3 4">UH-Slu-Lm8-n1</strain>
    </source>
</reference>
<evidence type="ECO:0008006" key="5">
    <source>
        <dbReference type="Google" id="ProtNLM"/>
    </source>
</evidence>
<dbReference type="Proteomes" id="UP000054485">
    <property type="component" value="Unassembled WGS sequence"/>
</dbReference>
<organism evidence="3 4">
    <name type="scientific">Suillus luteus UH-Slu-Lm8-n1</name>
    <dbReference type="NCBI Taxonomy" id="930992"/>
    <lineage>
        <taxon>Eukaryota</taxon>
        <taxon>Fungi</taxon>
        <taxon>Dikarya</taxon>
        <taxon>Basidiomycota</taxon>
        <taxon>Agaricomycotina</taxon>
        <taxon>Agaricomycetes</taxon>
        <taxon>Agaricomycetidae</taxon>
        <taxon>Boletales</taxon>
        <taxon>Suillineae</taxon>
        <taxon>Suillaceae</taxon>
        <taxon>Suillus</taxon>
    </lineage>
</organism>
<dbReference type="Gene3D" id="1.10.600.10">
    <property type="entry name" value="Farnesyl Diphosphate Synthase"/>
    <property type="match status" value="1"/>
</dbReference>